<geneLocation type="mitochondrion" evidence="10"/>
<feature type="transmembrane region" description="Helical" evidence="9">
    <location>
        <begin position="90"/>
        <end position="113"/>
    </location>
</feature>
<dbReference type="GO" id="GO:0030964">
    <property type="term" value="C:NADH dehydrogenase complex"/>
    <property type="evidence" value="ECO:0007669"/>
    <property type="project" value="TreeGrafter"/>
</dbReference>
<evidence type="ECO:0000256" key="4">
    <source>
        <dbReference type="ARBA" id="ARBA00022448"/>
    </source>
</evidence>
<keyword evidence="9" id="KW-0249">Electron transport</keyword>
<sequence length="120" mass="14740">MIYPIYLILYLMLIMMICLIIYFLNLFISMMKFNNIEKKNSFECGFNPISKSNIPFSLPFYMISLMFLIFDVEVVLLLPMIFYLNYLNFYMIYFIYLFFLLILLLTLLFEYMLGYLNWLY</sequence>
<evidence type="ECO:0000256" key="1">
    <source>
        <dbReference type="ARBA" id="ARBA00004370"/>
    </source>
</evidence>
<keyword evidence="9 10" id="KW-0496">Mitochondrion</keyword>
<keyword evidence="6 9" id="KW-1133">Transmembrane helix</keyword>
<keyword evidence="4 9" id="KW-0813">Transport</keyword>
<dbReference type="PANTHER" id="PTHR11058:SF9">
    <property type="entry name" value="NADH-UBIQUINONE OXIDOREDUCTASE CHAIN 3"/>
    <property type="match status" value="1"/>
</dbReference>
<dbReference type="EMBL" id="KT164660">
    <property type="protein sequence ID" value="ALO64720.1"/>
    <property type="molecule type" value="Genomic_DNA"/>
</dbReference>
<gene>
    <name evidence="10" type="primary">ND3</name>
</gene>
<name>A0A0S2LTQ0_9HYME</name>
<comment type="subcellular location">
    <subcellularLocation>
        <location evidence="1">Membrane</location>
    </subcellularLocation>
    <subcellularLocation>
        <location evidence="9">Mitochondrion membrane</location>
        <topology evidence="9">Multi-pass membrane protein</topology>
    </subcellularLocation>
</comment>
<evidence type="ECO:0000256" key="8">
    <source>
        <dbReference type="ARBA" id="ARBA00049551"/>
    </source>
</evidence>
<comment type="similarity">
    <text evidence="2 9">Belongs to the complex I subunit 3 family.</text>
</comment>
<keyword evidence="9" id="KW-1278">Translocase</keyword>
<feature type="transmembrane region" description="Helical" evidence="9">
    <location>
        <begin position="6"/>
        <end position="28"/>
    </location>
</feature>
<comment type="catalytic activity">
    <reaction evidence="8 9">
        <text>a ubiquinone + NADH + 5 H(+)(in) = a ubiquinol + NAD(+) + 4 H(+)(out)</text>
        <dbReference type="Rhea" id="RHEA:29091"/>
        <dbReference type="Rhea" id="RHEA-COMP:9565"/>
        <dbReference type="Rhea" id="RHEA-COMP:9566"/>
        <dbReference type="ChEBI" id="CHEBI:15378"/>
        <dbReference type="ChEBI" id="CHEBI:16389"/>
        <dbReference type="ChEBI" id="CHEBI:17976"/>
        <dbReference type="ChEBI" id="CHEBI:57540"/>
        <dbReference type="ChEBI" id="CHEBI:57945"/>
        <dbReference type="EC" id="7.1.1.2"/>
    </reaction>
</comment>
<evidence type="ECO:0000256" key="3">
    <source>
        <dbReference type="ARBA" id="ARBA00021007"/>
    </source>
</evidence>
<evidence type="ECO:0000256" key="2">
    <source>
        <dbReference type="ARBA" id="ARBA00008472"/>
    </source>
</evidence>
<keyword evidence="7 9" id="KW-0472">Membrane</keyword>
<accession>A0A0S2LTQ0</accession>
<evidence type="ECO:0000256" key="9">
    <source>
        <dbReference type="RuleBase" id="RU003640"/>
    </source>
</evidence>
<comment type="function">
    <text evidence="9">Core subunit of the mitochondrial membrane respiratory chain NADH dehydrogenase (Complex I) which catalyzes electron transfer from NADH through the respiratory chain, using ubiquinone as an electron acceptor. Essential for the catalytic activity of complex I.</text>
</comment>
<keyword evidence="9" id="KW-0520">NAD</keyword>
<dbReference type="InterPro" id="IPR038430">
    <property type="entry name" value="NDAH_ubi_oxred_su3_sf"/>
</dbReference>
<evidence type="ECO:0000256" key="6">
    <source>
        <dbReference type="ARBA" id="ARBA00022989"/>
    </source>
</evidence>
<dbReference type="GO" id="GO:0031966">
    <property type="term" value="C:mitochondrial membrane"/>
    <property type="evidence" value="ECO:0007669"/>
    <property type="project" value="UniProtKB-SubCell"/>
</dbReference>
<protein>
    <recommendedName>
        <fullName evidence="3 9">NADH-ubiquinone oxidoreductase chain 3</fullName>
        <ecNumber evidence="9">7.1.1.2</ecNumber>
    </recommendedName>
</protein>
<dbReference type="Gene3D" id="1.20.58.1610">
    <property type="entry name" value="NADH:ubiquinone/plastoquinone oxidoreductase, chain 3"/>
    <property type="match status" value="1"/>
</dbReference>
<dbReference type="PANTHER" id="PTHR11058">
    <property type="entry name" value="NADH-UBIQUINONE OXIDOREDUCTASE CHAIN 3"/>
    <property type="match status" value="1"/>
</dbReference>
<feature type="transmembrane region" description="Helical" evidence="9">
    <location>
        <begin position="60"/>
        <end position="84"/>
    </location>
</feature>
<organism evidence="10">
    <name type="scientific">Nomada goodeniana</name>
    <dbReference type="NCBI Taxonomy" id="544954"/>
    <lineage>
        <taxon>Eukaryota</taxon>
        <taxon>Metazoa</taxon>
        <taxon>Ecdysozoa</taxon>
        <taxon>Arthropoda</taxon>
        <taxon>Hexapoda</taxon>
        <taxon>Insecta</taxon>
        <taxon>Pterygota</taxon>
        <taxon>Neoptera</taxon>
        <taxon>Endopterygota</taxon>
        <taxon>Hymenoptera</taxon>
        <taxon>Apocrita</taxon>
        <taxon>Aculeata</taxon>
        <taxon>Apoidea</taxon>
        <taxon>Anthophila</taxon>
        <taxon>Apidae</taxon>
        <taxon>Nomadini</taxon>
        <taxon>Nomada</taxon>
    </lineage>
</organism>
<evidence type="ECO:0000256" key="5">
    <source>
        <dbReference type="ARBA" id="ARBA00022692"/>
    </source>
</evidence>
<proteinExistence type="inferred from homology"/>
<dbReference type="Pfam" id="PF00507">
    <property type="entry name" value="Oxidored_q4"/>
    <property type="match status" value="1"/>
</dbReference>
<evidence type="ECO:0000256" key="7">
    <source>
        <dbReference type="ARBA" id="ARBA00023136"/>
    </source>
</evidence>
<dbReference type="AlphaFoldDB" id="A0A0S2LTQ0"/>
<dbReference type="EC" id="7.1.1.2" evidence="9"/>
<keyword evidence="9" id="KW-0679">Respiratory chain</keyword>
<keyword evidence="9" id="KW-0830">Ubiquinone</keyword>
<dbReference type="GO" id="GO:0008137">
    <property type="term" value="F:NADH dehydrogenase (ubiquinone) activity"/>
    <property type="evidence" value="ECO:0007669"/>
    <property type="project" value="UniProtKB-UniRule"/>
</dbReference>
<dbReference type="InterPro" id="IPR000440">
    <property type="entry name" value="NADH_UbQ/plastoQ_OxRdtase_su3"/>
</dbReference>
<reference evidence="10" key="1">
    <citation type="submission" date="2015-06" db="EMBL/GenBank/DDBJ databases">
        <title>High-throughput detection of wild bee species with mitogenome skimming and resequencing (mt-S/R).</title>
        <authorList>
            <person name="Tang M."/>
            <person name="Hardman C."/>
            <person name="Ji Y."/>
            <person name="Meng G."/>
            <person name="Liu S."/>
            <person name="Tan M."/>
            <person name="Yang S."/>
            <person name="Yang C."/>
            <person name="Moss E."/>
            <person name="Nevard T."/>
            <person name="Potts S.G."/>
            <person name="Zhou X."/>
            <person name="Yu D.W."/>
        </authorList>
    </citation>
    <scope>NUCLEOTIDE SEQUENCE</scope>
</reference>
<evidence type="ECO:0000313" key="10">
    <source>
        <dbReference type="EMBL" id="ALO64720.1"/>
    </source>
</evidence>
<keyword evidence="5 9" id="KW-0812">Transmembrane</keyword>